<comment type="caution">
    <text evidence="3">The sequence shown here is derived from an EMBL/GenBank/DDBJ whole genome shotgun (WGS) entry which is preliminary data.</text>
</comment>
<keyword evidence="1" id="KW-0812">Transmembrane</keyword>
<evidence type="ECO:0000256" key="1">
    <source>
        <dbReference type="SAM" id="Phobius"/>
    </source>
</evidence>
<reference evidence="3" key="1">
    <citation type="journal article" date="2014" name="Front. Microbiol.">
        <title>High frequency of phylogenetically diverse reductive dehalogenase-homologous genes in deep subseafloor sedimentary metagenomes.</title>
        <authorList>
            <person name="Kawai M."/>
            <person name="Futagami T."/>
            <person name="Toyoda A."/>
            <person name="Takaki Y."/>
            <person name="Nishi S."/>
            <person name="Hori S."/>
            <person name="Arai W."/>
            <person name="Tsubouchi T."/>
            <person name="Morono Y."/>
            <person name="Uchiyama I."/>
            <person name="Ito T."/>
            <person name="Fujiyama A."/>
            <person name="Inagaki F."/>
            <person name="Takami H."/>
        </authorList>
    </citation>
    <scope>NUCLEOTIDE SEQUENCE</scope>
    <source>
        <strain evidence="3">Expedition CK06-06</strain>
    </source>
</reference>
<name>X0ZMI6_9ZZZZ</name>
<keyword evidence="1" id="KW-1133">Transmembrane helix</keyword>
<gene>
    <name evidence="3" type="ORF">S01H4_07426</name>
</gene>
<dbReference type="EMBL" id="BART01002427">
    <property type="protein sequence ID" value="GAG61593.1"/>
    <property type="molecule type" value="Genomic_DNA"/>
</dbReference>
<keyword evidence="1" id="KW-0472">Membrane</keyword>
<organism evidence="3">
    <name type="scientific">marine sediment metagenome</name>
    <dbReference type="NCBI Taxonomy" id="412755"/>
    <lineage>
        <taxon>unclassified sequences</taxon>
        <taxon>metagenomes</taxon>
        <taxon>ecological metagenomes</taxon>
    </lineage>
</organism>
<sequence length="69" mass="7486">MNQGKKPDEIYCQSCGNLISEKAVMCPKCGFMVKSIPRTVTIGDRINPMAIISLITGIVSLPCGWLWGA</sequence>
<evidence type="ECO:0000259" key="2">
    <source>
        <dbReference type="Pfam" id="PF13240"/>
    </source>
</evidence>
<dbReference type="AlphaFoldDB" id="X0ZMI6"/>
<proteinExistence type="predicted"/>
<feature type="non-terminal residue" evidence="3">
    <location>
        <position position="69"/>
    </location>
</feature>
<protein>
    <recommendedName>
        <fullName evidence="2">Zinc-ribbon domain-containing protein</fullName>
    </recommendedName>
</protein>
<dbReference type="InterPro" id="IPR026870">
    <property type="entry name" value="Zinc_ribbon_dom"/>
</dbReference>
<dbReference type="Pfam" id="PF13240">
    <property type="entry name" value="Zn_Ribbon_1"/>
    <property type="match status" value="1"/>
</dbReference>
<evidence type="ECO:0000313" key="3">
    <source>
        <dbReference type="EMBL" id="GAG61593.1"/>
    </source>
</evidence>
<accession>X0ZMI6</accession>
<feature type="domain" description="Zinc-ribbon" evidence="2">
    <location>
        <begin position="11"/>
        <end position="32"/>
    </location>
</feature>
<feature type="transmembrane region" description="Helical" evidence="1">
    <location>
        <begin position="46"/>
        <end position="67"/>
    </location>
</feature>